<keyword evidence="3" id="KW-1185">Reference proteome</keyword>
<evidence type="ECO:0000256" key="1">
    <source>
        <dbReference type="SAM" id="Phobius"/>
    </source>
</evidence>
<feature type="transmembrane region" description="Helical" evidence="1">
    <location>
        <begin position="6"/>
        <end position="24"/>
    </location>
</feature>
<gene>
    <name evidence="2" type="ORF">P3F81_07215</name>
</gene>
<accession>A0A9Y2AH14</accession>
<evidence type="ECO:0000313" key="3">
    <source>
        <dbReference type="Proteomes" id="UP001243623"/>
    </source>
</evidence>
<reference evidence="2" key="1">
    <citation type="submission" date="2023-03" db="EMBL/GenBank/DDBJ databases">
        <title>Selenobaculum gbiensis gen. nov. sp. nov., a new bacterium isolated from the gut microbiota of IBD patient.</title>
        <authorList>
            <person name="Yeo S."/>
            <person name="Park H."/>
            <person name="Huh C.S."/>
        </authorList>
    </citation>
    <scope>NUCLEOTIDE SEQUENCE</scope>
    <source>
        <strain evidence="2">ICN-92133</strain>
    </source>
</reference>
<name>A0A9Y2AH14_9FIRM</name>
<dbReference type="GO" id="GO:0005886">
    <property type="term" value="C:plasma membrane"/>
    <property type="evidence" value="ECO:0007669"/>
    <property type="project" value="TreeGrafter"/>
</dbReference>
<keyword evidence="1" id="KW-1133">Transmembrane helix</keyword>
<keyword evidence="1" id="KW-0812">Transmembrane</keyword>
<protein>
    <submittedName>
        <fullName evidence="2">DMT family transporter</fullName>
    </submittedName>
</protein>
<keyword evidence="1" id="KW-0472">Membrane</keyword>
<sequence>MGDTTSITLGSLLLAGLSGVLMAIQGSINASLGKVIGIWEATFIVHVIAVIVLFLMLFGIKLGDGSFSNINQAPWYSYLGGVISVFIIYLVALSIPKLGAANATTAIIIGQVLMAGVIDYFGLFGLKQLHFGWQHVLGILFLAIGAKLLLNDL</sequence>
<dbReference type="PANTHER" id="PTHR34821:SF2">
    <property type="entry name" value="INNER MEMBRANE PROTEIN YDCZ"/>
    <property type="match status" value="1"/>
</dbReference>
<feature type="transmembrane region" description="Helical" evidence="1">
    <location>
        <begin position="36"/>
        <end position="60"/>
    </location>
</feature>
<feature type="transmembrane region" description="Helical" evidence="1">
    <location>
        <begin position="107"/>
        <end position="126"/>
    </location>
</feature>
<dbReference type="AlphaFoldDB" id="A0A9Y2AH14"/>
<feature type="transmembrane region" description="Helical" evidence="1">
    <location>
        <begin position="75"/>
        <end position="95"/>
    </location>
</feature>
<organism evidence="2 3">
    <name type="scientific">Selenobaculum gibii</name>
    <dbReference type="NCBI Taxonomy" id="3054208"/>
    <lineage>
        <taxon>Bacteria</taxon>
        <taxon>Bacillati</taxon>
        <taxon>Bacillota</taxon>
        <taxon>Negativicutes</taxon>
        <taxon>Selenomonadales</taxon>
        <taxon>Selenomonadaceae</taxon>
        <taxon>Selenobaculum</taxon>
    </lineage>
</organism>
<evidence type="ECO:0000313" key="2">
    <source>
        <dbReference type="EMBL" id="WIW69712.1"/>
    </source>
</evidence>
<dbReference type="KEGG" id="sgbi:P3F81_07215"/>
<dbReference type="EMBL" id="CP120678">
    <property type="protein sequence ID" value="WIW69712.1"/>
    <property type="molecule type" value="Genomic_DNA"/>
</dbReference>
<dbReference type="Proteomes" id="UP001243623">
    <property type="component" value="Chromosome"/>
</dbReference>
<proteinExistence type="predicted"/>
<feature type="transmembrane region" description="Helical" evidence="1">
    <location>
        <begin position="132"/>
        <end position="150"/>
    </location>
</feature>
<dbReference type="PANTHER" id="PTHR34821">
    <property type="entry name" value="INNER MEMBRANE PROTEIN YDCZ"/>
    <property type="match status" value="1"/>
</dbReference>
<dbReference type="Pfam" id="PF04657">
    <property type="entry name" value="DMT_YdcZ"/>
    <property type="match status" value="1"/>
</dbReference>
<dbReference type="RefSeq" id="WP_147669188.1">
    <property type="nucleotide sequence ID" value="NZ_CP120678.1"/>
</dbReference>
<dbReference type="InterPro" id="IPR006750">
    <property type="entry name" value="YdcZ"/>
</dbReference>